<evidence type="ECO:0000313" key="1">
    <source>
        <dbReference type="EMBL" id="GFO41011.1"/>
    </source>
</evidence>
<dbReference type="Proteomes" id="UP000735302">
    <property type="component" value="Unassembled WGS sequence"/>
</dbReference>
<dbReference type="EMBL" id="BLXT01007646">
    <property type="protein sequence ID" value="GFO41011.1"/>
    <property type="molecule type" value="Genomic_DNA"/>
</dbReference>
<comment type="caution">
    <text evidence="1">The sequence shown here is derived from an EMBL/GenBank/DDBJ whole genome shotgun (WGS) entry which is preliminary data.</text>
</comment>
<reference evidence="1 2" key="1">
    <citation type="journal article" date="2021" name="Elife">
        <title>Chloroplast acquisition without the gene transfer in kleptoplastic sea slugs, Plakobranchus ocellatus.</title>
        <authorList>
            <person name="Maeda T."/>
            <person name="Takahashi S."/>
            <person name="Yoshida T."/>
            <person name="Shimamura S."/>
            <person name="Takaki Y."/>
            <person name="Nagai Y."/>
            <person name="Toyoda A."/>
            <person name="Suzuki Y."/>
            <person name="Arimoto A."/>
            <person name="Ishii H."/>
            <person name="Satoh N."/>
            <person name="Nishiyama T."/>
            <person name="Hasebe M."/>
            <person name="Maruyama T."/>
            <person name="Minagawa J."/>
            <person name="Obokata J."/>
            <person name="Shigenobu S."/>
        </authorList>
    </citation>
    <scope>NUCLEOTIDE SEQUENCE [LARGE SCALE GENOMIC DNA]</scope>
</reference>
<accession>A0AAV4DAR5</accession>
<proteinExistence type="predicted"/>
<protein>
    <submittedName>
        <fullName evidence="1">Uncharacterized protein</fullName>
    </submittedName>
</protein>
<sequence>MISGFSGPSLGQGNGKAKTRIKEVAAYLRAGSGSIRLSDPRPARVPMTELELEGPFRSQDEFTLHCATDALCLKFAKGLR</sequence>
<feature type="non-terminal residue" evidence="1">
    <location>
        <position position="80"/>
    </location>
</feature>
<gene>
    <name evidence="1" type="ORF">PoB_006751600</name>
</gene>
<name>A0AAV4DAR5_9GAST</name>
<dbReference type="AlphaFoldDB" id="A0AAV4DAR5"/>
<organism evidence="1 2">
    <name type="scientific">Plakobranchus ocellatus</name>
    <dbReference type="NCBI Taxonomy" id="259542"/>
    <lineage>
        <taxon>Eukaryota</taxon>
        <taxon>Metazoa</taxon>
        <taxon>Spiralia</taxon>
        <taxon>Lophotrochozoa</taxon>
        <taxon>Mollusca</taxon>
        <taxon>Gastropoda</taxon>
        <taxon>Heterobranchia</taxon>
        <taxon>Euthyneura</taxon>
        <taxon>Panpulmonata</taxon>
        <taxon>Sacoglossa</taxon>
        <taxon>Placobranchoidea</taxon>
        <taxon>Plakobranchidae</taxon>
        <taxon>Plakobranchus</taxon>
    </lineage>
</organism>
<keyword evidence="2" id="KW-1185">Reference proteome</keyword>
<evidence type="ECO:0000313" key="2">
    <source>
        <dbReference type="Proteomes" id="UP000735302"/>
    </source>
</evidence>